<keyword evidence="1" id="KW-0732">Signal</keyword>
<evidence type="ECO:0008006" key="3">
    <source>
        <dbReference type="Google" id="ProtNLM"/>
    </source>
</evidence>
<dbReference type="EMBL" id="CP001661">
    <property type="protein sequence ID" value="ACT16948.1"/>
    <property type="molecule type" value="Genomic_DNA"/>
</dbReference>
<dbReference type="STRING" id="443144.GM21_0881"/>
<organism evidence="2">
    <name type="scientific">Geobacter sp. (strain M21)</name>
    <dbReference type="NCBI Taxonomy" id="443144"/>
    <lineage>
        <taxon>Bacteria</taxon>
        <taxon>Pseudomonadati</taxon>
        <taxon>Thermodesulfobacteriota</taxon>
        <taxon>Desulfuromonadia</taxon>
        <taxon>Geobacterales</taxon>
        <taxon>Geobacteraceae</taxon>
        <taxon>Geobacter</taxon>
    </lineage>
</organism>
<accession>C6E1M9</accession>
<dbReference type="AlphaFoldDB" id="C6E1M9"/>
<feature type="signal peptide" evidence="1">
    <location>
        <begin position="1"/>
        <end position="28"/>
    </location>
</feature>
<proteinExistence type="predicted"/>
<gene>
    <name evidence="2" type="ordered locus">GM21_0881</name>
</gene>
<dbReference type="KEGG" id="gem:GM21_0881"/>
<evidence type="ECO:0000256" key="1">
    <source>
        <dbReference type="SAM" id="SignalP"/>
    </source>
</evidence>
<protein>
    <recommendedName>
        <fullName evidence="3">DUF1566 domain-containing protein</fullName>
    </recommendedName>
</protein>
<reference evidence="2" key="1">
    <citation type="submission" date="2009-07" db="EMBL/GenBank/DDBJ databases">
        <title>Complete sequence of Geobacter sp. M21.</title>
        <authorList>
            <consortium name="US DOE Joint Genome Institute"/>
            <person name="Lucas S."/>
            <person name="Copeland A."/>
            <person name="Lapidus A."/>
            <person name="Glavina del Rio T."/>
            <person name="Dalin E."/>
            <person name="Tice H."/>
            <person name="Bruce D."/>
            <person name="Goodwin L."/>
            <person name="Pitluck S."/>
            <person name="Saunders E."/>
            <person name="Brettin T."/>
            <person name="Detter J.C."/>
            <person name="Han C."/>
            <person name="Larimer F."/>
            <person name="Land M."/>
            <person name="Hauser L."/>
            <person name="Kyrpides N."/>
            <person name="Ovchinnikova G."/>
            <person name="Lovley D."/>
        </authorList>
    </citation>
    <scope>NUCLEOTIDE SEQUENCE [LARGE SCALE GENOMIC DNA]</scope>
    <source>
        <strain evidence="2">M21</strain>
    </source>
</reference>
<dbReference type="eggNOG" id="ENOG50335WM">
    <property type="taxonomic scope" value="Bacteria"/>
</dbReference>
<sequence>MKLEKTFRRNIATVLLVAALVLADNVHAALVDLGGGMIYDSDQDITWLQDSNYTLRHSLGGRNGQMTWAQADAWAKTFTLNGNSGWRLPHGPTSNISGPLTVSATGGELYNLYYQLGNTQTSGWKNKGPFSMIWPGSFWTDLNAGWTTSHHWIFDGSLGSNYLIGPDSNIELVWLVRDGKAVAPSQSLAVAFSGSGKGKVTSNPAGISTSVAATAKFPAGSAVVLTATAAAPQRVLQSVKLPNGRVTKVPMQAISSFAGWSGDGASCPSTQNTCTITMDKAKSVTVTFNRRLVPFKPNLPERLDPDKLR</sequence>
<evidence type="ECO:0000313" key="2">
    <source>
        <dbReference type="EMBL" id="ACT16948.1"/>
    </source>
</evidence>
<feature type="chain" id="PRO_5002962134" description="DUF1566 domain-containing protein" evidence="1">
    <location>
        <begin position="29"/>
        <end position="309"/>
    </location>
</feature>
<dbReference type="HOGENOM" id="CLU_899438_0_0_7"/>
<name>C6E1M9_GEOSM</name>